<accession>U2G180</accession>
<reference evidence="2 3" key="1">
    <citation type="journal article" date="2011" name="J. Bacteriol.">
        <title>Genome sequence of Salinisphaera shabanensis, a gammaproteobacterium from the harsh, variable environment of the brine-seawater interface of the Shaban Deep in the Red Sea.</title>
        <authorList>
            <person name="Antunes A."/>
            <person name="Alam I."/>
            <person name="Bajic V.B."/>
            <person name="Stingl U."/>
        </authorList>
    </citation>
    <scope>NUCLEOTIDE SEQUENCE [LARGE SCALE GENOMIC DNA]</scope>
    <source>
        <strain evidence="2 3">E1L3A</strain>
    </source>
</reference>
<dbReference type="RefSeq" id="WP_006913864.1">
    <property type="nucleotide sequence ID" value="NZ_AFNV02000005.1"/>
</dbReference>
<dbReference type="EMBL" id="AFNV02000005">
    <property type="protein sequence ID" value="ERJ20003.1"/>
    <property type="molecule type" value="Genomic_DNA"/>
</dbReference>
<dbReference type="AlphaFoldDB" id="U2G180"/>
<keyword evidence="1" id="KW-1133">Transmembrane helix</keyword>
<keyword evidence="3" id="KW-1185">Reference proteome</keyword>
<evidence type="ECO:0000256" key="1">
    <source>
        <dbReference type="SAM" id="Phobius"/>
    </source>
</evidence>
<proteinExistence type="predicted"/>
<evidence type="ECO:0000313" key="2">
    <source>
        <dbReference type="EMBL" id="ERJ20003.1"/>
    </source>
</evidence>
<dbReference type="Proteomes" id="UP000006242">
    <property type="component" value="Unassembled WGS sequence"/>
</dbReference>
<reference evidence="2 3" key="2">
    <citation type="journal article" date="2013" name="PLoS ONE">
        <title>INDIGO - INtegrated Data Warehouse of MIcrobial GenOmes with Examples from the Red Sea Extremophiles.</title>
        <authorList>
            <person name="Alam I."/>
            <person name="Antunes A."/>
            <person name="Kamau A.A."/>
            <person name="Ba Alawi W."/>
            <person name="Kalkatawi M."/>
            <person name="Stingl U."/>
            <person name="Bajic V.B."/>
        </authorList>
    </citation>
    <scope>NUCLEOTIDE SEQUENCE [LARGE SCALE GENOMIC DNA]</scope>
    <source>
        <strain evidence="2 3">E1L3A</strain>
    </source>
</reference>
<feature type="transmembrane region" description="Helical" evidence="1">
    <location>
        <begin position="21"/>
        <end position="40"/>
    </location>
</feature>
<gene>
    <name evidence="2" type="ORF">SSPSH_000867</name>
</gene>
<evidence type="ECO:0000313" key="3">
    <source>
        <dbReference type="Proteomes" id="UP000006242"/>
    </source>
</evidence>
<protein>
    <submittedName>
        <fullName evidence="2">Uncharacterized protein</fullName>
    </submittedName>
</protein>
<keyword evidence="1" id="KW-0472">Membrane</keyword>
<name>U2G180_9GAMM</name>
<keyword evidence="1" id="KW-0812">Transmembrane</keyword>
<comment type="caution">
    <text evidence="2">The sequence shown here is derived from an EMBL/GenBank/DDBJ whole genome shotgun (WGS) entry which is preliminary data.</text>
</comment>
<sequence>MQNRAVEIHRRAERDAVDRQTAIIRVVIVLYVNVAVIQRLRTQAVCEFRQRLEAVAMTARRFVGNQ</sequence>
<organism evidence="2 3">
    <name type="scientific">Salinisphaera shabanensis E1L3A</name>
    <dbReference type="NCBI Taxonomy" id="1033802"/>
    <lineage>
        <taxon>Bacteria</taxon>
        <taxon>Pseudomonadati</taxon>
        <taxon>Pseudomonadota</taxon>
        <taxon>Gammaproteobacteria</taxon>
        <taxon>Salinisphaerales</taxon>
        <taxon>Salinisphaeraceae</taxon>
        <taxon>Salinisphaera</taxon>
    </lineage>
</organism>